<evidence type="ECO:0000313" key="2">
    <source>
        <dbReference type="EMBL" id="MDP9895808.1"/>
    </source>
</evidence>
<dbReference type="Pfam" id="PF14264">
    <property type="entry name" value="Glucos_trans_II"/>
    <property type="match status" value="1"/>
</dbReference>
<dbReference type="Proteomes" id="UP001242045">
    <property type="component" value="Unassembled WGS sequence"/>
</dbReference>
<dbReference type="AlphaFoldDB" id="A0AAW8D4W4"/>
<dbReference type="RefSeq" id="WP_307686347.1">
    <property type="nucleotide sequence ID" value="NZ_JAUSRD010000014.1"/>
</dbReference>
<name>A0AAW8D4W4_9BURK</name>
<keyword evidence="1" id="KW-0812">Transmembrane</keyword>
<sequence>MKTSGIEISNRMAPGHLRLLLIFFGVALLARGGVLFRGFAIDDYLYGQGFTEGEFGGFLTQGRFLLAVIDRVIDSLGVNINDIYVSLGFSALLLQAGLVLSILRFVGVADKPGAAIAGSLMVAHPYFAEILTFRMVLPGYCVGTLLAIITLESAARAGEQKIQNLLISLAATIGMLFVYQGFLNYFAVALIFCFLFGEISGNVPGVNASGANSRIGSDHRRRILNLLLVCIVSALVFLVALSVFKRLGVIEITSRAKFIELKELPERISQIFDLMATVYWRGEPLGAHWLKVLLAAMLTVAGVAVCIEVFRSARANGQWLRKLTVLPVALLLVPATVGVILPFKDWWPMPRVLSQAGLIIGLFFLLAYPILRRMFSRVPAGAFALLPVMLITLFVFKNNQVFADQQRLNSWEKMKINRIVARLEQMSDFSKVEYIFLSKGEGTYPAKLSTVHGDMNVSALTPDYSRVPLLIEASGYMFKPAKGTQIAVSEDYCKTAPAWPSERSVSIVGNLAIVCLESSS</sequence>
<feature type="transmembrane region" description="Helical" evidence="1">
    <location>
        <begin position="378"/>
        <end position="396"/>
    </location>
</feature>
<keyword evidence="1" id="KW-1133">Transmembrane helix</keyword>
<keyword evidence="1" id="KW-0472">Membrane</keyword>
<feature type="transmembrane region" description="Helical" evidence="1">
    <location>
        <begin position="185"/>
        <end position="203"/>
    </location>
</feature>
<comment type="caution">
    <text evidence="2">The sequence shown here is derived from an EMBL/GenBank/DDBJ whole genome shotgun (WGS) entry which is preliminary data.</text>
</comment>
<accession>A0AAW8D4W4</accession>
<feature type="transmembrane region" description="Helical" evidence="1">
    <location>
        <begin position="162"/>
        <end position="179"/>
    </location>
</feature>
<feature type="transmembrane region" description="Helical" evidence="1">
    <location>
        <begin position="289"/>
        <end position="311"/>
    </location>
</feature>
<dbReference type="InterPro" id="IPR025686">
    <property type="entry name" value="Glucos_trans_II"/>
</dbReference>
<gene>
    <name evidence="2" type="ORF">J2W31_004935</name>
</gene>
<feature type="transmembrane region" description="Helical" evidence="1">
    <location>
        <begin position="323"/>
        <end position="341"/>
    </location>
</feature>
<feature type="transmembrane region" description="Helical" evidence="1">
    <location>
        <begin position="353"/>
        <end position="371"/>
    </location>
</feature>
<evidence type="ECO:0000256" key="1">
    <source>
        <dbReference type="SAM" id="Phobius"/>
    </source>
</evidence>
<feature type="transmembrane region" description="Helical" evidence="1">
    <location>
        <begin position="137"/>
        <end position="155"/>
    </location>
</feature>
<feature type="transmembrane region" description="Helical" evidence="1">
    <location>
        <begin position="20"/>
        <end position="40"/>
    </location>
</feature>
<evidence type="ECO:0000313" key="3">
    <source>
        <dbReference type="Proteomes" id="UP001242045"/>
    </source>
</evidence>
<feature type="transmembrane region" description="Helical" evidence="1">
    <location>
        <begin position="223"/>
        <end position="244"/>
    </location>
</feature>
<proteinExistence type="predicted"/>
<protein>
    <recommendedName>
        <fullName evidence="4">Glycosyltransferase RgtA/B/C/D-like domain-containing protein</fullName>
    </recommendedName>
</protein>
<reference evidence="2" key="1">
    <citation type="submission" date="2023-07" db="EMBL/GenBank/DDBJ databases">
        <title>Sorghum-associated microbial communities from plants grown in Nebraska, USA.</title>
        <authorList>
            <person name="Schachtman D."/>
        </authorList>
    </citation>
    <scope>NUCLEOTIDE SEQUENCE</scope>
    <source>
        <strain evidence="2">DS3754</strain>
    </source>
</reference>
<organism evidence="2 3">
    <name type="scientific">Variovorax boronicumulans</name>
    <dbReference type="NCBI Taxonomy" id="436515"/>
    <lineage>
        <taxon>Bacteria</taxon>
        <taxon>Pseudomonadati</taxon>
        <taxon>Pseudomonadota</taxon>
        <taxon>Betaproteobacteria</taxon>
        <taxon>Burkholderiales</taxon>
        <taxon>Comamonadaceae</taxon>
        <taxon>Variovorax</taxon>
    </lineage>
</organism>
<dbReference type="EMBL" id="JAUSRD010000014">
    <property type="protein sequence ID" value="MDP9895808.1"/>
    <property type="molecule type" value="Genomic_DNA"/>
</dbReference>
<evidence type="ECO:0008006" key="4">
    <source>
        <dbReference type="Google" id="ProtNLM"/>
    </source>
</evidence>